<evidence type="ECO:0000256" key="5">
    <source>
        <dbReference type="ARBA" id="ARBA00022840"/>
    </source>
</evidence>
<feature type="region of interest" description="Disordered" evidence="11">
    <location>
        <begin position="393"/>
        <end position="413"/>
    </location>
</feature>
<evidence type="ECO:0000256" key="9">
    <source>
        <dbReference type="PIRSR" id="PIRSR630616-2"/>
    </source>
</evidence>
<feature type="binding site" evidence="9">
    <location>
        <begin position="14"/>
        <end position="15"/>
    </location>
    <ligand>
        <name>ATP</name>
        <dbReference type="ChEBI" id="CHEBI:30616"/>
    </ligand>
</feature>
<dbReference type="GO" id="GO:0004674">
    <property type="term" value="F:protein serine/threonine kinase activity"/>
    <property type="evidence" value="ECO:0007669"/>
    <property type="project" value="UniProtKB-KW"/>
</dbReference>
<comment type="catalytic activity">
    <reaction evidence="6">
        <text>L-threonyl-[protein] + ATP = O-phospho-L-threonyl-[protein] + ADP + H(+)</text>
        <dbReference type="Rhea" id="RHEA:46608"/>
        <dbReference type="Rhea" id="RHEA-COMP:11060"/>
        <dbReference type="Rhea" id="RHEA-COMP:11605"/>
        <dbReference type="ChEBI" id="CHEBI:15378"/>
        <dbReference type="ChEBI" id="CHEBI:30013"/>
        <dbReference type="ChEBI" id="CHEBI:30616"/>
        <dbReference type="ChEBI" id="CHEBI:61977"/>
        <dbReference type="ChEBI" id="CHEBI:456216"/>
        <dbReference type="EC" id="2.7.11.1"/>
    </reaction>
</comment>
<proteinExistence type="predicted"/>
<feature type="cross-link" description="Glycyl lysine isopeptide (Lys-Gly) (interchain with G-Cter in SUMO2)" evidence="10">
    <location>
        <position position="12"/>
    </location>
</feature>
<name>A0A7R9K315_TIMGE</name>
<evidence type="ECO:0000256" key="2">
    <source>
        <dbReference type="ARBA" id="ARBA00022679"/>
    </source>
</evidence>
<dbReference type="SUPFAM" id="SSF56112">
    <property type="entry name" value="Protein kinase-like (PK-like)"/>
    <property type="match status" value="1"/>
</dbReference>
<feature type="compositionally biased region" description="Polar residues" evidence="11">
    <location>
        <begin position="264"/>
        <end position="285"/>
    </location>
</feature>
<evidence type="ECO:0000313" key="13">
    <source>
        <dbReference type="EMBL" id="CAD7600401.1"/>
    </source>
</evidence>
<keyword evidence="1" id="KW-0723">Serine/threonine-protein kinase</keyword>
<feature type="domain" description="Protein kinase" evidence="12">
    <location>
        <begin position="1"/>
        <end position="153"/>
    </location>
</feature>
<evidence type="ECO:0000256" key="8">
    <source>
        <dbReference type="PIRSR" id="PIRSR630616-1"/>
    </source>
</evidence>
<accession>A0A7R9K315</accession>
<sequence length="597" mass="66379">MHSRGVIHRDLKMENVLLDAAKERIKIVDFGLSNLWDSKSLLQTQCGSPEYAAPELFVVGQKYGPEVDMWSLGVVLFGMVTGRLPFLTPREGTATLQDRRKHLLGQINVGLTHLQRRVLANMSPEFRNLVNRLLTPAVEKRLTLNELLFHPWVTVRQRRAPSGREKPCLDEDQHNGVSTSEIMVRLESTFNMEESEVRRQLSVSPNGDLRGAYNILQHLKQDDISSRGNVEGGRSTITSSSQGQSTSGTRGGSAPVDRRPAASRSLSTNRPPGSYNPRTSASQPNAAPPRLKQSSLSLKNMSAASSHPNRPPPVNSTHKTHRFPSSPLKKDKSSSSKAQKEMRNLSEMYGTACESLYPAHVSTYSGPDDQFFVTNDLRVPPCLEGDIGRIPSPYSQCGSRGRGHPRGHLPSGRGYQVFEGVRTGRNACPLDDPRTALTPSCHSRHLGAPTRPVSSPDNRWTKAEGRCRVADKRQGGYCDRGGWLNSTNQHYSPQLVYHSQQRGSVGSRCKPQHYESLPRDKQCKGNLPNLTLLKMFQDDNAPIRCTTSDAQNSQHNRIKTVDWLGPDLPTKPKMAPTTSNFRRPTTIIVTLPRRFLQ</sequence>
<dbReference type="GO" id="GO:0005524">
    <property type="term" value="F:ATP binding"/>
    <property type="evidence" value="ECO:0007669"/>
    <property type="project" value="UniProtKB-KW"/>
</dbReference>
<dbReference type="PANTHER" id="PTHR24350">
    <property type="entry name" value="SERINE/THREONINE-PROTEIN KINASE IAL-RELATED"/>
    <property type="match status" value="1"/>
</dbReference>
<dbReference type="InterPro" id="IPR030616">
    <property type="entry name" value="Aur-like"/>
</dbReference>
<comment type="catalytic activity">
    <reaction evidence="7">
        <text>L-seryl-[protein] + ATP = O-phospho-L-seryl-[protein] + ADP + H(+)</text>
        <dbReference type="Rhea" id="RHEA:17989"/>
        <dbReference type="Rhea" id="RHEA-COMP:9863"/>
        <dbReference type="Rhea" id="RHEA-COMP:11604"/>
        <dbReference type="ChEBI" id="CHEBI:15378"/>
        <dbReference type="ChEBI" id="CHEBI:29999"/>
        <dbReference type="ChEBI" id="CHEBI:30616"/>
        <dbReference type="ChEBI" id="CHEBI:83421"/>
        <dbReference type="ChEBI" id="CHEBI:456216"/>
        <dbReference type="EC" id="2.7.11.1"/>
    </reaction>
</comment>
<feature type="binding site" evidence="9">
    <location>
        <position position="29"/>
    </location>
    <ligand>
        <name>ATP</name>
        <dbReference type="ChEBI" id="CHEBI:30616"/>
    </ligand>
</feature>
<evidence type="ECO:0000256" key="7">
    <source>
        <dbReference type="ARBA" id="ARBA00048679"/>
    </source>
</evidence>
<keyword evidence="2" id="KW-0808">Transferase</keyword>
<dbReference type="AlphaFoldDB" id="A0A7R9K315"/>
<feature type="compositionally biased region" description="Low complexity" evidence="11">
    <location>
        <begin position="232"/>
        <end position="248"/>
    </location>
</feature>
<dbReference type="PROSITE" id="PS50011">
    <property type="entry name" value="PROTEIN_KINASE_DOM"/>
    <property type="match status" value="1"/>
</dbReference>
<reference evidence="13" key="1">
    <citation type="submission" date="2020-11" db="EMBL/GenBank/DDBJ databases">
        <authorList>
            <person name="Tran Van P."/>
        </authorList>
    </citation>
    <scope>NUCLEOTIDE SEQUENCE</scope>
</reference>
<dbReference type="InterPro" id="IPR011009">
    <property type="entry name" value="Kinase-like_dom_sf"/>
</dbReference>
<feature type="region of interest" description="Disordered" evidence="11">
    <location>
        <begin position="224"/>
        <end position="343"/>
    </location>
</feature>
<evidence type="ECO:0000256" key="11">
    <source>
        <dbReference type="SAM" id="MobiDB-lite"/>
    </source>
</evidence>
<dbReference type="Gene3D" id="1.10.510.10">
    <property type="entry name" value="Transferase(Phosphotransferase) domain 1"/>
    <property type="match status" value="1"/>
</dbReference>
<evidence type="ECO:0000256" key="3">
    <source>
        <dbReference type="ARBA" id="ARBA00022741"/>
    </source>
</evidence>
<evidence type="ECO:0000256" key="1">
    <source>
        <dbReference type="ARBA" id="ARBA00022527"/>
    </source>
</evidence>
<organism evidence="13">
    <name type="scientific">Timema genevievae</name>
    <name type="common">Walking stick</name>
    <dbReference type="NCBI Taxonomy" id="629358"/>
    <lineage>
        <taxon>Eukaryota</taxon>
        <taxon>Metazoa</taxon>
        <taxon>Ecdysozoa</taxon>
        <taxon>Arthropoda</taxon>
        <taxon>Hexapoda</taxon>
        <taxon>Insecta</taxon>
        <taxon>Pterygota</taxon>
        <taxon>Neoptera</taxon>
        <taxon>Polyneoptera</taxon>
        <taxon>Phasmatodea</taxon>
        <taxon>Timematodea</taxon>
        <taxon>Timematoidea</taxon>
        <taxon>Timematidae</taxon>
        <taxon>Timema</taxon>
    </lineage>
</organism>
<protein>
    <recommendedName>
        <fullName evidence="12">Protein kinase domain-containing protein</fullName>
    </recommendedName>
</protein>
<dbReference type="EMBL" id="OE842531">
    <property type="protein sequence ID" value="CAD7600401.1"/>
    <property type="molecule type" value="Genomic_DNA"/>
</dbReference>
<dbReference type="PROSITE" id="PS00108">
    <property type="entry name" value="PROTEIN_KINASE_ST"/>
    <property type="match status" value="1"/>
</dbReference>
<dbReference type="InterPro" id="IPR008271">
    <property type="entry name" value="Ser/Thr_kinase_AS"/>
</dbReference>
<feature type="region of interest" description="Disordered" evidence="11">
    <location>
        <begin position="442"/>
        <end position="462"/>
    </location>
</feature>
<dbReference type="SMART" id="SM00220">
    <property type="entry name" value="S_TKc"/>
    <property type="match status" value="1"/>
</dbReference>
<feature type="compositionally biased region" description="Polar residues" evidence="11">
    <location>
        <begin position="292"/>
        <end position="308"/>
    </location>
</feature>
<feature type="compositionally biased region" description="Basic and acidic residues" evidence="11">
    <location>
        <begin position="328"/>
        <end position="343"/>
    </location>
</feature>
<keyword evidence="3 9" id="KW-0547">Nucleotide-binding</keyword>
<evidence type="ECO:0000256" key="10">
    <source>
        <dbReference type="PIRSR" id="PIRSR630616-3"/>
    </source>
</evidence>
<evidence type="ECO:0000256" key="4">
    <source>
        <dbReference type="ARBA" id="ARBA00022777"/>
    </source>
</evidence>
<evidence type="ECO:0000259" key="12">
    <source>
        <dbReference type="PROSITE" id="PS50011"/>
    </source>
</evidence>
<keyword evidence="4" id="KW-0418">Kinase</keyword>
<keyword evidence="5 9" id="KW-0067">ATP-binding</keyword>
<dbReference type="InterPro" id="IPR000719">
    <property type="entry name" value="Prot_kinase_dom"/>
</dbReference>
<evidence type="ECO:0000256" key="6">
    <source>
        <dbReference type="ARBA" id="ARBA00047899"/>
    </source>
</evidence>
<feature type="active site" description="Proton acceptor" evidence="8">
    <location>
        <position position="10"/>
    </location>
</feature>
<dbReference type="Pfam" id="PF00069">
    <property type="entry name" value="Pkinase"/>
    <property type="match status" value="1"/>
</dbReference>
<gene>
    <name evidence="13" type="ORF">TGEB3V08_LOCUS7630</name>
</gene>